<dbReference type="EMBL" id="NEDP02000107">
    <property type="protein sequence ID" value="OWF56726.1"/>
    <property type="molecule type" value="Genomic_DNA"/>
</dbReference>
<sequence length="118" mass="13297">MCCMDQIGNLKKLFLLIINEYYRIAVYGLTPNGQDAGSKHSKEKLEAVGAVAGHIGFEATSTAETLNFWKQRKDAAHMFLDNRRLKSSNETGKLYDYTIRAVTAYNLHVSISYFSTQP</sequence>
<name>A0A210R759_MIZYE</name>
<dbReference type="Proteomes" id="UP000242188">
    <property type="component" value="Unassembled WGS sequence"/>
</dbReference>
<gene>
    <name evidence="1" type="ORF">KP79_PYT20184</name>
</gene>
<reference evidence="1 2" key="1">
    <citation type="journal article" date="2017" name="Nat. Ecol. Evol.">
        <title>Scallop genome provides insights into evolution of bilaterian karyotype and development.</title>
        <authorList>
            <person name="Wang S."/>
            <person name="Zhang J."/>
            <person name="Jiao W."/>
            <person name="Li J."/>
            <person name="Xun X."/>
            <person name="Sun Y."/>
            <person name="Guo X."/>
            <person name="Huan P."/>
            <person name="Dong B."/>
            <person name="Zhang L."/>
            <person name="Hu X."/>
            <person name="Sun X."/>
            <person name="Wang J."/>
            <person name="Zhao C."/>
            <person name="Wang Y."/>
            <person name="Wang D."/>
            <person name="Huang X."/>
            <person name="Wang R."/>
            <person name="Lv J."/>
            <person name="Li Y."/>
            <person name="Zhang Z."/>
            <person name="Liu B."/>
            <person name="Lu W."/>
            <person name="Hui Y."/>
            <person name="Liang J."/>
            <person name="Zhou Z."/>
            <person name="Hou R."/>
            <person name="Li X."/>
            <person name="Liu Y."/>
            <person name="Li H."/>
            <person name="Ning X."/>
            <person name="Lin Y."/>
            <person name="Zhao L."/>
            <person name="Xing Q."/>
            <person name="Dou J."/>
            <person name="Li Y."/>
            <person name="Mao J."/>
            <person name="Guo H."/>
            <person name="Dou H."/>
            <person name="Li T."/>
            <person name="Mu C."/>
            <person name="Jiang W."/>
            <person name="Fu Q."/>
            <person name="Fu X."/>
            <person name="Miao Y."/>
            <person name="Liu J."/>
            <person name="Yu Q."/>
            <person name="Li R."/>
            <person name="Liao H."/>
            <person name="Li X."/>
            <person name="Kong Y."/>
            <person name="Jiang Z."/>
            <person name="Chourrout D."/>
            <person name="Li R."/>
            <person name="Bao Z."/>
        </authorList>
    </citation>
    <scope>NUCLEOTIDE SEQUENCE [LARGE SCALE GENOMIC DNA]</scope>
    <source>
        <strain evidence="1 2">PY_sf001</strain>
    </source>
</reference>
<proteinExistence type="predicted"/>
<evidence type="ECO:0000313" key="2">
    <source>
        <dbReference type="Proteomes" id="UP000242188"/>
    </source>
</evidence>
<evidence type="ECO:0000313" key="1">
    <source>
        <dbReference type="EMBL" id="OWF56726.1"/>
    </source>
</evidence>
<keyword evidence="2" id="KW-1185">Reference proteome</keyword>
<dbReference type="AlphaFoldDB" id="A0A210R759"/>
<organism evidence="1 2">
    <name type="scientific">Mizuhopecten yessoensis</name>
    <name type="common">Japanese scallop</name>
    <name type="synonym">Patinopecten yessoensis</name>
    <dbReference type="NCBI Taxonomy" id="6573"/>
    <lineage>
        <taxon>Eukaryota</taxon>
        <taxon>Metazoa</taxon>
        <taxon>Spiralia</taxon>
        <taxon>Lophotrochozoa</taxon>
        <taxon>Mollusca</taxon>
        <taxon>Bivalvia</taxon>
        <taxon>Autobranchia</taxon>
        <taxon>Pteriomorphia</taxon>
        <taxon>Pectinida</taxon>
        <taxon>Pectinoidea</taxon>
        <taxon>Pectinidae</taxon>
        <taxon>Mizuhopecten</taxon>
    </lineage>
</organism>
<protein>
    <submittedName>
        <fullName evidence="1">Uncharacterized protein</fullName>
    </submittedName>
</protein>
<dbReference type="OrthoDB" id="6122580at2759"/>
<comment type="caution">
    <text evidence="1">The sequence shown here is derived from an EMBL/GenBank/DDBJ whole genome shotgun (WGS) entry which is preliminary data.</text>
</comment>
<accession>A0A210R759</accession>